<evidence type="ECO:0000256" key="6">
    <source>
        <dbReference type="ARBA" id="ARBA00022955"/>
    </source>
</evidence>
<dbReference type="GeneID" id="17276287"/>
<evidence type="ECO:0000256" key="13">
    <source>
        <dbReference type="SAM" id="Phobius"/>
    </source>
</evidence>
<dbReference type="STRING" id="2903.R1FCQ2"/>
<protein>
    <recommendedName>
        <fullName evidence="14">NadR/Ttd14 AAA domain-containing protein</fullName>
    </recommendedName>
</protein>
<dbReference type="Pfam" id="PF13521">
    <property type="entry name" value="AAA_28"/>
    <property type="match status" value="1"/>
</dbReference>
<keyword evidence="7 13" id="KW-1133">Transmembrane helix</keyword>
<dbReference type="GO" id="GO:0016126">
    <property type="term" value="P:sterol biosynthetic process"/>
    <property type="evidence" value="ECO:0007669"/>
    <property type="project" value="UniProtKB-KW"/>
</dbReference>
<evidence type="ECO:0000256" key="9">
    <source>
        <dbReference type="ARBA" id="ARBA00023098"/>
    </source>
</evidence>
<keyword evidence="11" id="KW-1207">Sterol metabolism</keyword>
<comment type="subcellular location">
    <subcellularLocation>
        <location evidence="1">Endoplasmic reticulum membrane</location>
        <topology evidence="1">Multi-pass membrane protein</topology>
    </subcellularLocation>
</comment>
<evidence type="ECO:0000313" key="16">
    <source>
        <dbReference type="Proteomes" id="UP000013827"/>
    </source>
</evidence>
<dbReference type="PANTHER" id="PTHR15451">
    <property type="entry name" value="ERGOSTEROL BIOSYNTHETIC PROTEIN 28-RELATED"/>
    <property type="match status" value="1"/>
</dbReference>
<feature type="transmembrane region" description="Helical" evidence="13">
    <location>
        <begin position="312"/>
        <end position="332"/>
    </location>
</feature>
<name>A0A0D3K5H9_EMIH1</name>
<accession>A0A0D3K5H9</accession>
<sequence>MAREQPPSLVVLTGGSGVGKTTLIDRLSALGYRTVPEASMRVISALNSLIGTESQLAWRTRHKQAFADLLGTVAVEQETQEASASEGGTGFLDRSVLDCLGYARVRGYEPPAFLTPAVQRQSAARIKAVFIVEPLDSMRAEALAARNEASGRATDPAGARQVCEVMGEVYSRLGCSTSRLADGSVEDRLRQLLRECGLPPPPPPPPARRRRRLLRAWLLAVAALRLISVAIALLHPASLARRVFAAAPEQLTPLGARVFGAWTATSCVLCGLCASEGADPATATFSATAWSFVVALALFVPEAAARQGSMTVGSAGSPLAIAATSLVWMAAVRWPGRDASLWAVAIAGSASVAVAAAMLRTEAAMGFPDRLDASLAWDESSAAERLARLGPSGRREYRAMYVSPLGDMALPLCYAPALAALCWRSFSRRPLALLPLLAGACDLLENASVLRLLDTFPRLEQAPLALAVGPWATFGKWAGLALTFALLAAHARARGGPAQKGRSQAWSSTTKSE</sequence>
<dbReference type="InterPro" id="IPR038727">
    <property type="entry name" value="NadR/Ttd14_AAA_dom"/>
</dbReference>
<dbReference type="GO" id="GO:0005789">
    <property type="term" value="C:endoplasmic reticulum membrane"/>
    <property type="evidence" value="ECO:0007669"/>
    <property type="project" value="UniProtKB-SubCell"/>
</dbReference>
<keyword evidence="10 13" id="KW-0472">Membrane</keyword>
<evidence type="ECO:0000256" key="1">
    <source>
        <dbReference type="ARBA" id="ARBA00004477"/>
    </source>
</evidence>
<organism evidence="15 16">
    <name type="scientific">Emiliania huxleyi (strain CCMP1516)</name>
    <dbReference type="NCBI Taxonomy" id="280463"/>
    <lineage>
        <taxon>Eukaryota</taxon>
        <taxon>Haptista</taxon>
        <taxon>Haptophyta</taxon>
        <taxon>Prymnesiophyceae</taxon>
        <taxon>Isochrysidales</taxon>
        <taxon>Noelaerhabdaceae</taxon>
        <taxon>Emiliania</taxon>
    </lineage>
</organism>
<evidence type="ECO:0000256" key="12">
    <source>
        <dbReference type="ARBA" id="ARBA00023221"/>
    </source>
</evidence>
<feature type="domain" description="NadR/Ttd14 AAA" evidence="14">
    <location>
        <begin position="10"/>
        <end position="188"/>
    </location>
</feature>
<evidence type="ECO:0000256" key="3">
    <source>
        <dbReference type="ARBA" id="ARBA00022516"/>
    </source>
</evidence>
<keyword evidence="6" id="KW-0752">Steroid biosynthesis</keyword>
<dbReference type="InterPro" id="IPR027417">
    <property type="entry name" value="P-loop_NTPase"/>
</dbReference>
<dbReference type="SUPFAM" id="SSF52540">
    <property type="entry name" value="P-loop containing nucleoside triphosphate hydrolases"/>
    <property type="match status" value="1"/>
</dbReference>
<evidence type="ECO:0000256" key="10">
    <source>
        <dbReference type="ARBA" id="ARBA00023136"/>
    </source>
</evidence>
<proteinExistence type="inferred from homology"/>
<dbReference type="EnsemblProtists" id="EOD31014">
    <property type="protein sequence ID" value="EOD31014"/>
    <property type="gene ID" value="EMIHUDRAFT_203084"/>
</dbReference>
<dbReference type="Pfam" id="PF03694">
    <property type="entry name" value="Erg28"/>
    <property type="match status" value="1"/>
</dbReference>
<evidence type="ECO:0000256" key="11">
    <source>
        <dbReference type="ARBA" id="ARBA00023166"/>
    </source>
</evidence>
<evidence type="ECO:0000256" key="5">
    <source>
        <dbReference type="ARBA" id="ARBA00022824"/>
    </source>
</evidence>
<keyword evidence="5" id="KW-0256">Endoplasmic reticulum</keyword>
<evidence type="ECO:0000256" key="4">
    <source>
        <dbReference type="ARBA" id="ARBA00022692"/>
    </source>
</evidence>
<feature type="transmembrane region" description="Helical" evidence="13">
    <location>
        <begin position="216"/>
        <end position="234"/>
    </location>
</feature>
<feature type="transmembrane region" description="Helical" evidence="13">
    <location>
        <begin position="339"/>
        <end position="359"/>
    </location>
</feature>
<comment type="similarity">
    <text evidence="2">Belongs to the ERG28 family.</text>
</comment>
<keyword evidence="3" id="KW-0444">Lipid biosynthesis</keyword>
<keyword evidence="9" id="KW-0443">Lipid metabolism</keyword>
<dbReference type="RefSeq" id="XP_005783443.1">
    <property type="nucleotide sequence ID" value="XM_005783386.1"/>
</dbReference>
<dbReference type="AlphaFoldDB" id="A0A0D3K5H9"/>
<dbReference type="PANTHER" id="PTHR15451:SF19">
    <property type="entry name" value="ERGOSTEROL BIOSYNTHETIC PROTEIN 28 HOMOLOG"/>
    <property type="match status" value="1"/>
</dbReference>
<evidence type="ECO:0000256" key="7">
    <source>
        <dbReference type="ARBA" id="ARBA00022989"/>
    </source>
</evidence>
<reference evidence="16" key="1">
    <citation type="journal article" date="2013" name="Nature">
        <title>Pan genome of the phytoplankton Emiliania underpins its global distribution.</title>
        <authorList>
            <person name="Read B.A."/>
            <person name="Kegel J."/>
            <person name="Klute M.J."/>
            <person name="Kuo A."/>
            <person name="Lefebvre S.C."/>
            <person name="Maumus F."/>
            <person name="Mayer C."/>
            <person name="Miller J."/>
            <person name="Monier A."/>
            <person name="Salamov A."/>
            <person name="Young J."/>
            <person name="Aguilar M."/>
            <person name="Claverie J.M."/>
            <person name="Frickenhaus S."/>
            <person name="Gonzalez K."/>
            <person name="Herman E.K."/>
            <person name="Lin Y.C."/>
            <person name="Napier J."/>
            <person name="Ogata H."/>
            <person name="Sarno A.F."/>
            <person name="Shmutz J."/>
            <person name="Schroeder D."/>
            <person name="de Vargas C."/>
            <person name="Verret F."/>
            <person name="von Dassow P."/>
            <person name="Valentin K."/>
            <person name="Van de Peer Y."/>
            <person name="Wheeler G."/>
            <person name="Dacks J.B."/>
            <person name="Delwiche C.F."/>
            <person name="Dyhrman S.T."/>
            <person name="Glockner G."/>
            <person name="John U."/>
            <person name="Richards T."/>
            <person name="Worden A.Z."/>
            <person name="Zhang X."/>
            <person name="Grigoriev I.V."/>
            <person name="Allen A.E."/>
            <person name="Bidle K."/>
            <person name="Borodovsky M."/>
            <person name="Bowler C."/>
            <person name="Brownlee C."/>
            <person name="Cock J.M."/>
            <person name="Elias M."/>
            <person name="Gladyshev V.N."/>
            <person name="Groth M."/>
            <person name="Guda C."/>
            <person name="Hadaegh A."/>
            <person name="Iglesias-Rodriguez M.D."/>
            <person name="Jenkins J."/>
            <person name="Jones B.M."/>
            <person name="Lawson T."/>
            <person name="Leese F."/>
            <person name="Lindquist E."/>
            <person name="Lobanov A."/>
            <person name="Lomsadze A."/>
            <person name="Malik S.B."/>
            <person name="Marsh M.E."/>
            <person name="Mackinder L."/>
            <person name="Mock T."/>
            <person name="Mueller-Roeber B."/>
            <person name="Pagarete A."/>
            <person name="Parker M."/>
            <person name="Probert I."/>
            <person name="Quesneville H."/>
            <person name="Raines C."/>
            <person name="Rensing S.A."/>
            <person name="Riano-Pachon D.M."/>
            <person name="Richier S."/>
            <person name="Rokitta S."/>
            <person name="Shiraiwa Y."/>
            <person name="Soanes D.M."/>
            <person name="van der Giezen M."/>
            <person name="Wahlund T.M."/>
            <person name="Williams B."/>
            <person name="Wilson W."/>
            <person name="Wolfe G."/>
            <person name="Wurch L.L."/>
        </authorList>
    </citation>
    <scope>NUCLEOTIDE SEQUENCE</scope>
</reference>
<evidence type="ECO:0000256" key="2">
    <source>
        <dbReference type="ARBA" id="ARBA00005377"/>
    </source>
</evidence>
<keyword evidence="12" id="KW-0753">Steroid metabolism</keyword>
<dbReference type="Gene3D" id="3.40.50.300">
    <property type="entry name" value="P-loop containing nucleotide triphosphate hydrolases"/>
    <property type="match status" value="1"/>
</dbReference>
<reference evidence="15" key="2">
    <citation type="submission" date="2024-10" db="UniProtKB">
        <authorList>
            <consortium name="EnsemblProtists"/>
        </authorList>
    </citation>
    <scope>IDENTIFICATION</scope>
</reference>
<feature type="transmembrane region" description="Helical" evidence="13">
    <location>
        <begin position="281"/>
        <end position="300"/>
    </location>
</feature>
<keyword evidence="8" id="KW-0756">Sterol biosynthesis</keyword>
<feature type="transmembrane region" description="Helical" evidence="13">
    <location>
        <begin position="254"/>
        <end position="274"/>
    </location>
</feature>
<dbReference type="GO" id="GO:0030674">
    <property type="term" value="F:protein-macromolecule adaptor activity"/>
    <property type="evidence" value="ECO:0007669"/>
    <property type="project" value="TreeGrafter"/>
</dbReference>
<keyword evidence="16" id="KW-1185">Reference proteome</keyword>
<dbReference type="Proteomes" id="UP000013827">
    <property type="component" value="Unassembled WGS sequence"/>
</dbReference>
<dbReference type="PaxDb" id="2903-EOD31014"/>
<keyword evidence="4 13" id="KW-0812">Transmembrane</keyword>
<dbReference type="HOGENOM" id="CLU_531514_0_0_1"/>
<dbReference type="InterPro" id="IPR005352">
    <property type="entry name" value="Erg28"/>
</dbReference>
<evidence type="ECO:0000259" key="14">
    <source>
        <dbReference type="Pfam" id="PF13521"/>
    </source>
</evidence>
<evidence type="ECO:0000256" key="8">
    <source>
        <dbReference type="ARBA" id="ARBA00023011"/>
    </source>
</evidence>
<dbReference type="KEGG" id="ehx:EMIHUDRAFT_203084"/>
<evidence type="ECO:0000313" key="15">
    <source>
        <dbReference type="EnsemblProtists" id="EOD31014"/>
    </source>
</evidence>